<organism evidence="1 2">
    <name type="scientific">Protopolystoma xenopodis</name>
    <dbReference type="NCBI Taxonomy" id="117903"/>
    <lineage>
        <taxon>Eukaryota</taxon>
        <taxon>Metazoa</taxon>
        <taxon>Spiralia</taxon>
        <taxon>Lophotrochozoa</taxon>
        <taxon>Platyhelminthes</taxon>
        <taxon>Monogenea</taxon>
        <taxon>Polyopisthocotylea</taxon>
        <taxon>Polystomatidea</taxon>
        <taxon>Polystomatidae</taxon>
        <taxon>Protopolystoma</taxon>
    </lineage>
</organism>
<gene>
    <name evidence="1" type="ORF">PXEA_LOCUS15251</name>
</gene>
<protein>
    <submittedName>
        <fullName evidence="1">Uncharacterized protein</fullName>
    </submittedName>
</protein>
<reference evidence="1" key="1">
    <citation type="submission" date="2018-11" db="EMBL/GenBank/DDBJ databases">
        <authorList>
            <consortium name="Pathogen Informatics"/>
        </authorList>
    </citation>
    <scope>NUCLEOTIDE SEQUENCE</scope>
</reference>
<accession>A0A3S5APF4</accession>
<name>A0A3S5APF4_9PLAT</name>
<dbReference type="EMBL" id="CAAALY010053225">
    <property type="protein sequence ID" value="VEL21811.1"/>
    <property type="molecule type" value="Genomic_DNA"/>
</dbReference>
<dbReference type="Proteomes" id="UP000784294">
    <property type="component" value="Unassembled WGS sequence"/>
</dbReference>
<evidence type="ECO:0000313" key="1">
    <source>
        <dbReference type="EMBL" id="VEL21811.1"/>
    </source>
</evidence>
<keyword evidence="2" id="KW-1185">Reference proteome</keyword>
<dbReference type="AlphaFoldDB" id="A0A3S5APF4"/>
<proteinExistence type="predicted"/>
<sequence length="131" mass="14683">MSDALVHRRLGPRTESLFSAGQSVRRSLESRLWKVDEERLASKVCAAMASLESHLPACLQPEIIKYRISKSNCKSSKSPERRQSRLIFKIGEMSRSLPRITLRSAPNSGEVPADTKGIETRWNAALIDFSV</sequence>
<comment type="caution">
    <text evidence="1">The sequence shown here is derived from an EMBL/GenBank/DDBJ whole genome shotgun (WGS) entry which is preliminary data.</text>
</comment>
<evidence type="ECO:0000313" key="2">
    <source>
        <dbReference type="Proteomes" id="UP000784294"/>
    </source>
</evidence>